<dbReference type="InterPro" id="IPR001638">
    <property type="entry name" value="Solute-binding_3/MltF_N"/>
</dbReference>
<evidence type="ECO:0000256" key="1">
    <source>
        <dbReference type="ARBA" id="ARBA00010333"/>
    </source>
</evidence>
<evidence type="ECO:0000256" key="3">
    <source>
        <dbReference type="ARBA" id="ARBA00022729"/>
    </source>
</evidence>
<dbReference type="EMBL" id="AP012319">
    <property type="protein sequence ID" value="BAL91606.1"/>
    <property type="molecule type" value="Genomic_DNA"/>
</dbReference>
<dbReference type="Proteomes" id="UP000007882">
    <property type="component" value="Chromosome"/>
</dbReference>
<dbReference type="eggNOG" id="COG0834">
    <property type="taxonomic scope" value="Bacteria"/>
</dbReference>
<keyword evidence="3" id="KW-0732">Signal</keyword>
<organism evidence="7 8">
    <name type="scientific">Actinoplanes missouriensis (strain ATCC 14538 / DSM 43046 / CBS 188.64 / JCM 3121 / NBRC 102363 / NCIMB 12654 / NRRL B-3342 / UNCC 431)</name>
    <dbReference type="NCBI Taxonomy" id="512565"/>
    <lineage>
        <taxon>Bacteria</taxon>
        <taxon>Bacillati</taxon>
        <taxon>Actinomycetota</taxon>
        <taxon>Actinomycetes</taxon>
        <taxon>Micromonosporales</taxon>
        <taxon>Micromonosporaceae</taxon>
        <taxon>Actinoplanes</taxon>
    </lineage>
</organism>
<dbReference type="STRING" id="512565.AMIS_63860"/>
<feature type="compositionally biased region" description="Basic and acidic residues" evidence="4">
    <location>
        <begin position="369"/>
        <end position="385"/>
    </location>
</feature>
<feature type="region of interest" description="Disordered" evidence="4">
    <location>
        <begin position="1"/>
        <end position="20"/>
    </location>
</feature>
<dbReference type="InterPro" id="IPR051455">
    <property type="entry name" value="Bact_solute-bind_prot3"/>
</dbReference>
<sequence length="385" mass="43571">MSRMVERDDSDTQPVGRRFRQWTPPDLPWLRRRIVPPPDVTAEEIASRDIAEQEIFEEAIEEVQLRTVADWEFRFRAWRLAGLGLLLVLVLVVTMSRLLVGGPPSVAQLREQAGVDSWTTLNIGVKDDQYGVAYFDPGAGEKWSGFDIDIAYMIAEDLGFRRDDVRFYGLESEDRARMQATDAKGKRVPVQLVIASYSVTDKRKAEGVHFSAPYLHTEQSVITLSGHSPVSALEDLEDQRVCTLSTSTSQSALTLAGAHVSRKNRVRDCFAELDKRNIDAVSTDAAILAGWKHKFPDKYVHWDLGLENVERWGVNVGDNAALETLVNLTLYRSYADPADDRWELAYQRNLQSEIDKEKPVPIAEGMQPRVERPDVRHLPWEDPLG</sequence>
<evidence type="ECO:0000259" key="6">
    <source>
        <dbReference type="SMART" id="SM00062"/>
    </source>
</evidence>
<keyword evidence="5" id="KW-1133">Transmembrane helix</keyword>
<dbReference type="SMART" id="SM00062">
    <property type="entry name" value="PBPb"/>
    <property type="match status" value="1"/>
</dbReference>
<dbReference type="AlphaFoldDB" id="I0HF19"/>
<proteinExistence type="inferred from homology"/>
<dbReference type="KEGG" id="ams:AMIS_63860"/>
<dbReference type="PANTHER" id="PTHR30085:SF6">
    <property type="entry name" value="ABC TRANSPORTER GLUTAMINE-BINDING PROTEIN GLNH"/>
    <property type="match status" value="1"/>
</dbReference>
<keyword evidence="5" id="KW-0472">Membrane</keyword>
<gene>
    <name evidence="7" type="ordered locus">AMIS_63860</name>
</gene>
<keyword evidence="8" id="KW-1185">Reference proteome</keyword>
<name>I0HF19_ACTM4</name>
<protein>
    <submittedName>
        <fullName evidence="7">Putative glutamate-binding protein</fullName>
    </submittedName>
</protein>
<dbReference type="GO" id="GO:0005576">
    <property type="term" value="C:extracellular region"/>
    <property type="evidence" value="ECO:0007669"/>
    <property type="project" value="TreeGrafter"/>
</dbReference>
<dbReference type="Pfam" id="PF00497">
    <property type="entry name" value="SBP_bac_3"/>
    <property type="match status" value="1"/>
</dbReference>
<feature type="domain" description="Solute-binding protein family 3/N-terminal" evidence="6">
    <location>
        <begin position="120"/>
        <end position="353"/>
    </location>
</feature>
<keyword evidence="2" id="KW-0813">Transport</keyword>
<evidence type="ECO:0000313" key="7">
    <source>
        <dbReference type="EMBL" id="BAL91606.1"/>
    </source>
</evidence>
<feature type="transmembrane region" description="Helical" evidence="5">
    <location>
        <begin position="80"/>
        <end position="100"/>
    </location>
</feature>
<evidence type="ECO:0000313" key="8">
    <source>
        <dbReference type="Proteomes" id="UP000007882"/>
    </source>
</evidence>
<evidence type="ECO:0000256" key="4">
    <source>
        <dbReference type="SAM" id="MobiDB-lite"/>
    </source>
</evidence>
<keyword evidence="5" id="KW-0812">Transmembrane</keyword>
<reference evidence="7 8" key="1">
    <citation type="submission" date="2012-02" db="EMBL/GenBank/DDBJ databases">
        <title>Complete genome sequence of Actinoplanes missouriensis 431 (= NBRC 102363).</title>
        <authorList>
            <person name="Ohnishi Y."/>
            <person name="Ishikawa J."/>
            <person name="Sekine M."/>
            <person name="Hosoyama A."/>
            <person name="Harada T."/>
            <person name="Narita H."/>
            <person name="Hata T."/>
            <person name="Konno Y."/>
            <person name="Tutikane K."/>
            <person name="Fujita N."/>
            <person name="Horinouchi S."/>
            <person name="Hayakawa M."/>
        </authorList>
    </citation>
    <scope>NUCLEOTIDE SEQUENCE [LARGE SCALE GENOMIC DNA]</scope>
    <source>
        <strain evidence="8">ATCC 14538 / DSM 43046 / CBS 188.64 / JCM 3121 / NBRC 102363 / NCIMB 12654 / NRRL B-3342 / UNCC 431</strain>
    </source>
</reference>
<dbReference type="GO" id="GO:0030288">
    <property type="term" value="C:outer membrane-bounded periplasmic space"/>
    <property type="evidence" value="ECO:0007669"/>
    <property type="project" value="TreeGrafter"/>
</dbReference>
<evidence type="ECO:0000256" key="2">
    <source>
        <dbReference type="ARBA" id="ARBA00022448"/>
    </source>
</evidence>
<dbReference type="PATRIC" id="fig|512565.3.peg.6387"/>
<dbReference type="PANTHER" id="PTHR30085">
    <property type="entry name" value="AMINO ACID ABC TRANSPORTER PERMEASE"/>
    <property type="match status" value="1"/>
</dbReference>
<dbReference type="HOGENOM" id="CLU_019602_18_4_11"/>
<dbReference type="Gene3D" id="3.40.190.10">
    <property type="entry name" value="Periplasmic binding protein-like II"/>
    <property type="match status" value="2"/>
</dbReference>
<comment type="similarity">
    <text evidence="1">Belongs to the bacterial solute-binding protein 3 family.</text>
</comment>
<dbReference type="GO" id="GO:0006865">
    <property type="term" value="P:amino acid transport"/>
    <property type="evidence" value="ECO:0007669"/>
    <property type="project" value="TreeGrafter"/>
</dbReference>
<dbReference type="SUPFAM" id="SSF53850">
    <property type="entry name" value="Periplasmic binding protein-like II"/>
    <property type="match status" value="1"/>
</dbReference>
<evidence type="ECO:0000256" key="5">
    <source>
        <dbReference type="SAM" id="Phobius"/>
    </source>
</evidence>
<accession>I0HF19</accession>
<feature type="region of interest" description="Disordered" evidence="4">
    <location>
        <begin position="356"/>
        <end position="385"/>
    </location>
</feature>